<keyword evidence="2" id="KW-1185">Reference proteome</keyword>
<reference evidence="1 2" key="1">
    <citation type="submission" date="2019-04" db="EMBL/GenBank/DDBJ databases">
        <title>Pedobacter sp. RP-3-15 sp. nov., isolated from Arctic soil.</title>
        <authorList>
            <person name="Dahal R.H."/>
            <person name="Kim D.-U."/>
        </authorList>
    </citation>
    <scope>NUCLEOTIDE SEQUENCE [LARGE SCALE GENOMIC DNA]</scope>
    <source>
        <strain evidence="1 2">RP-3-15</strain>
    </source>
</reference>
<proteinExistence type="predicted"/>
<dbReference type="Proteomes" id="UP000307244">
    <property type="component" value="Unassembled WGS sequence"/>
</dbReference>
<dbReference type="RefSeq" id="WP_136834993.1">
    <property type="nucleotide sequence ID" value="NZ_SWBQ01000001.1"/>
</dbReference>
<dbReference type="AlphaFoldDB" id="A0A4U1CPX7"/>
<name>A0A4U1CPX7_9SPHI</name>
<organism evidence="1 2">
    <name type="scientific">Pedobacter frigoris</name>
    <dbReference type="NCBI Taxonomy" id="2571272"/>
    <lineage>
        <taxon>Bacteria</taxon>
        <taxon>Pseudomonadati</taxon>
        <taxon>Bacteroidota</taxon>
        <taxon>Sphingobacteriia</taxon>
        <taxon>Sphingobacteriales</taxon>
        <taxon>Sphingobacteriaceae</taxon>
        <taxon>Pedobacter</taxon>
    </lineage>
</organism>
<protein>
    <submittedName>
        <fullName evidence="1">Uncharacterized protein</fullName>
    </submittedName>
</protein>
<evidence type="ECO:0000313" key="1">
    <source>
        <dbReference type="EMBL" id="TKC09584.1"/>
    </source>
</evidence>
<comment type="caution">
    <text evidence="1">The sequence shown here is derived from an EMBL/GenBank/DDBJ whole genome shotgun (WGS) entry which is preliminary data.</text>
</comment>
<dbReference type="OrthoDB" id="663842at2"/>
<gene>
    <name evidence="1" type="ORF">FA047_05720</name>
</gene>
<accession>A0A4U1CPX7</accession>
<sequence>MRIIFCLILCLISGYSGLSEPKVTELRNLFYESESDKSAWAKFVKLVESVNTKSSPLLVCYKGVSEMMGAKYTVNPVSKLRKFKKGKFFIEEAVKREPANIEIRFLRFSIQTNLPTFLGYNDQIKEDKLMLLNNLSKIRDKNLKTNIATYLSSSKYCTEEEKKKL</sequence>
<evidence type="ECO:0000313" key="2">
    <source>
        <dbReference type="Proteomes" id="UP000307244"/>
    </source>
</evidence>
<dbReference type="EMBL" id="SWBQ01000001">
    <property type="protein sequence ID" value="TKC09584.1"/>
    <property type="molecule type" value="Genomic_DNA"/>
</dbReference>